<organism evidence="2 3">
    <name type="scientific">Oscillibacter hominis</name>
    <dbReference type="NCBI Taxonomy" id="2763056"/>
    <lineage>
        <taxon>Bacteria</taxon>
        <taxon>Bacillati</taxon>
        <taxon>Bacillota</taxon>
        <taxon>Clostridia</taxon>
        <taxon>Eubacteriales</taxon>
        <taxon>Oscillospiraceae</taxon>
        <taxon>Oscillibacter</taxon>
    </lineage>
</organism>
<dbReference type="InterPro" id="IPR012507">
    <property type="entry name" value="YibE_F"/>
</dbReference>
<dbReference type="Proteomes" id="UP000515960">
    <property type="component" value="Chromosome"/>
</dbReference>
<dbReference type="EMBL" id="CP060490">
    <property type="protein sequence ID" value="QNL45025.1"/>
    <property type="molecule type" value="Genomic_DNA"/>
</dbReference>
<protein>
    <submittedName>
        <fullName evidence="2">YibE/F family protein</fullName>
    </submittedName>
</protein>
<feature type="transmembrane region" description="Helical" evidence="1">
    <location>
        <begin position="176"/>
        <end position="197"/>
    </location>
</feature>
<evidence type="ECO:0000256" key="1">
    <source>
        <dbReference type="SAM" id="Phobius"/>
    </source>
</evidence>
<evidence type="ECO:0000313" key="3">
    <source>
        <dbReference type="Proteomes" id="UP000515960"/>
    </source>
</evidence>
<reference evidence="2 3" key="1">
    <citation type="submission" date="2020-08" db="EMBL/GenBank/DDBJ databases">
        <authorList>
            <person name="Liu C."/>
            <person name="Sun Q."/>
        </authorList>
    </citation>
    <scope>NUCLEOTIDE SEQUENCE [LARGE SCALE GENOMIC DNA]</scope>
    <source>
        <strain evidence="2 3">NSJ-62</strain>
    </source>
</reference>
<feature type="transmembrane region" description="Helical" evidence="1">
    <location>
        <begin position="346"/>
        <end position="371"/>
    </location>
</feature>
<dbReference type="AlphaFoldDB" id="A0A7G9B644"/>
<keyword evidence="1" id="KW-0812">Transmembrane</keyword>
<feature type="transmembrane region" description="Helical" evidence="1">
    <location>
        <begin position="150"/>
        <end position="170"/>
    </location>
</feature>
<gene>
    <name evidence="2" type="ORF">H8790_03020</name>
</gene>
<keyword evidence="3" id="KW-1185">Reference proteome</keyword>
<keyword evidence="1" id="KW-1133">Transmembrane helix</keyword>
<proteinExistence type="predicted"/>
<sequence length="382" mass="40380">MTTKESRIQRGILYLAVAAIMVLLVCFPVPQNPYQSLTANAIRYERGVVVSVLNEELSPSSVEASHQLGMQTLEVALESGTTIQVDNYLTDVHNVLAKAGSHIIVCVDAPEGVEPYYTVYNYDRTVSAAMLVCVFLGLMLLVGRRKGFDAALAILFSMLILLQFTLPLIYNGASPVAVGLASVLASTAVTLTLLYGLTARAWLSAAVTLAGECTAVALFAGFAFLLHISGFQTDPAESLIVVAQNTGLRLKSILLTATMIASLGAVMDVAVSLLSALWELRVNRPGLSASELFRSGMNIGRDMIGTMSNTLIFAFAGSALATMLSLFAYGVQSSQLLNSDYVSMELAQGLCSTCAVIATVPLASLAAAVVFPKLKIPGEAPV</sequence>
<accession>A0A7G9B644</accession>
<feature type="transmembrane region" description="Helical" evidence="1">
    <location>
        <begin position="209"/>
        <end position="232"/>
    </location>
</feature>
<feature type="transmembrane region" description="Helical" evidence="1">
    <location>
        <begin position="125"/>
        <end position="143"/>
    </location>
</feature>
<evidence type="ECO:0000313" key="2">
    <source>
        <dbReference type="EMBL" id="QNL45025.1"/>
    </source>
</evidence>
<dbReference type="PANTHER" id="PTHR41771:SF1">
    <property type="entry name" value="MEMBRANE PROTEIN"/>
    <property type="match status" value="1"/>
</dbReference>
<feature type="transmembrane region" description="Helical" evidence="1">
    <location>
        <begin position="252"/>
        <end position="278"/>
    </location>
</feature>
<dbReference type="KEGG" id="ohi:H8790_03020"/>
<dbReference type="PANTHER" id="PTHR41771">
    <property type="entry name" value="MEMBRANE PROTEIN-RELATED"/>
    <property type="match status" value="1"/>
</dbReference>
<feature type="transmembrane region" description="Helical" evidence="1">
    <location>
        <begin position="311"/>
        <end position="331"/>
    </location>
</feature>
<keyword evidence="1" id="KW-0472">Membrane</keyword>
<dbReference type="Pfam" id="PF07907">
    <property type="entry name" value="YibE_F"/>
    <property type="match status" value="1"/>
</dbReference>
<feature type="transmembrane region" description="Helical" evidence="1">
    <location>
        <begin position="12"/>
        <end position="30"/>
    </location>
</feature>
<dbReference type="RefSeq" id="WP_187333544.1">
    <property type="nucleotide sequence ID" value="NZ_CP060490.1"/>
</dbReference>
<name>A0A7G9B644_9FIRM</name>